<dbReference type="EMBL" id="CP097636">
    <property type="protein sequence ID" value="URI08947.1"/>
    <property type="molecule type" value="Genomic_DNA"/>
</dbReference>
<sequence length="162" mass="17489">MSRGRPPVIRHKRQGNAMFRNPVWGMAPKPLLELELAERSSTAAVLDGKGTVAELEVLQGSALSAVLALRLCVDGTVPHQVEPAALKESLGLAEDRARAVLSMVRRYMDTGNVGCSGEERAQIALLTDEIQNLRKVLPRRAWMEATSRMVAGVQVVIPGAAL</sequence>
<organism evidence="1 2">
    <name type="scientific">Aquincola tertiaricarbonis</name>
    <dbReference type="NCBI Taxonomy" id="391953"/>
    <lineage>
        <taxon>Bacteria</taxon>
        <taxon>Pseudomonadati</taxon>
        <taxon>Pseudomonadota</taxon>
        <taxon>Betaproteobacteria</taxon>
        <taxon>Burkholderiales</taxon>
        <taxon>Sphaerotilaceae</taxon>
        <taxon>Aquincola</taxon>
    </lineage>
</organism>
<protein>
    <submittedName>
        <fullName evidence="1">Uncharacterized protein</fullName>
    </submittedName>
</protein>
<evidence type="ECO:0000313" key="2">
    <source>
        <dbReference type="Proteomes" id="UP001056201"/>
    </source>
</evidence>
<dbReference type="Proteomes" id="UP001056201">
    <property type="component" value="Chromosome 2"/>
</dbReference>
<proteinExistence type="predicted"/>
<gene>
    <name evidence="1" type="ORF">MW290_25600</name>
</gene>
<dbReference type="RefSeq" id="WP_250197165.1">
    <property type="nucleotide sequence ID" value="NZ_CP097636.1"/>
</dbReference>
<evidence type="ECO:0000313" key="1">
    <source>
        <dbReference type="EMBL" id="URI08947.1"/>
    </source>
</evidence>
<name>A0ABY4S6I1_AQUTE</name>
<keyword evidence="2" id="KW-1185">Reference proteome</keyword>
<reference evidence="1" key="1">
    <citation type="submission" date="2022-05" db="EMBL/GenBank/DDBJ databases">
        <title>An RpoN-dependent PEP-CTERM gene is involved in floc formation of an Aquincola tertiaricarbonis strain.</title>
        <authorList>
            <person name="Qiu D."/>
            <person name="Xia M."/>
        </authorList>
    </citation>
    <scope>NUCLEOTIDE SEQUENCE</scope>
    <source>
        <strain evidence="1">RN12</strain>
    </source>
</reference>
<accession>A0ABY4S6I1</accession>